<name>A0A068RH42_9FUNG</name>
<evidence type="ECO:0000259" key="1">
    <source>
        <dbReference type="PROSITE" id="PS50181"/>
    </source>
</evidence>
<dbReference type="OrthoDB" id="10257471at2759"/>
<organism evidence="2 3">
    <name type="scientific">Lichtheimia corymbifera JMRC:FSU:9682</name>
    <dbReference type="NCBI Taxonomy" id="1263082"/>
    <lineage>
        <taxon>Eukaryota</taxon>
        <taxon>Fungi</taxon>
        <taxon>Fungi incertae sedis</taxon>
        <taxon>Mucoromycota</taxon>
        <taxon>Mucoromycotina</taxon>
        <taxon>Mucoromycetes</taxon>
        <taxon>Mucorales</taxon>
        <taxon>Lichtheimiaceae</taxon>
        <taxon>Lichtheimia</taxon>
    </lineage>
</organism>
<dbReference type="PANTHER" id="PTHR13382">
    <property type="entry name" value="MITOCHONDRIAL ATP SYNTHASE COUPLING FACTOR B"/>
    <property type="match status" value="1"/>
</dbReference>
<dbReference type="InterPro" id="IPR006553">
    <property type="entry name" value="Leu-rich_rpt_Cys-con_subtyp"/>
</dbReference>
<dbReference type="Pfam" id="PF12937">
    <property type="entry name" value="F-box-like"/>
    <property type="match status" value="1"/>
</dbReference>
<dbReference type="PROSITE" id="PS50181">
    <property type="entry name" value="FBOX"/>
    <property type="match status" value="1"/>
</dbReference>
<dbReference type="EMBL" id="CBTN010000002">
    <property type="protein sequence ID" value="CDH48962.1"/>
    <property type="molecule type" value="Genomic_DNA"/>
</dbReference>
<dbReference type="SUPFAM" id="SSF81383">
    <property type="entry name" value="F-box domain"/>
    <property type="match status" value="1"/>
</dbReference>
<protein>
    <recommendedName>
        <fullName evidence="1">F-box domain-containing protein</fullName>
    </recommendedName>
</protein>
<dbReference type="STRING" id="1263082.A0A068RH42"/>
<dbReference type="InterPro" id="IPR001810">
    <property type="entry name" value="F-box_dom"/>
</dbReference>
<accession>A0A068RH42</accession>
<dbReference type="VEuPathDB" id="FungiDB:LCOR_00725.1"/>
<gene>
    <name evidence="2" type="ORF">LCOR_00725.1</name>
</gene>
<dbReference type="SMART" id="SM00367">
    <property type="entry name" value="LRR_CC"/>
    <property type="match status" value="5"/>
</dbReference>
<dbReference type="Gene3D" id="1.20.1280.50">
    <property type="match status" value="1"/>
</dbReference>
<evidence type="ECO:0000313" key="3">
    <source>
        <dbReference type="Proteomes" id="UP000027586"/>
    </source>
</evidence>
<dbReference type="GO" id="GO:0005737">
    <property type="term" value="C:cytoplasm"/>
    <property type="evidence" value="ECO:0007669"/>
    <property type="project" value="TreeGrafter"/>
</dbReference>
<proteinExistence type="predicted"/>
<sequence length="352" mass="40072">MRLHWLSNTESSTRLPPELINTILNYTPRSDLWQAALVSKVWYAHVMPRLYAHVCICTGFDWVCFVRTVLQREHFQFGASVRSLVLKPSPALAPSRQFQHRGAPRGYTLAEGIDRERTGLEEMTSNYPEIDTTTKEAEWLNKMVSQREMQAVLARFPQLEYLDVSGCEQLGDLPFPSTLRGAWLSLVRGLSSDGLLALSHATDLVHLDLSFCLQIDDLAFTKAIRHWPHLTHVRLNSLYGLTDTSIIALANNCPNLELLHLVRCWQVSNTALFTLVEHCPKLEYVSVAYLGRADEQGVGSLVVRLAKLKWIDITGCGINTLLKPMFTENWNKTREQQQWDPVEYRDVTIALI</sequence>
<dbReference type="InterPro" id="IPR036047">
    <property type="entry name" value="F-box-like_dom_sf"/>
</dbReference>
<keyword evidence="3" id="KW-1185">Reference proteome</keyword>
<feature type="domain" description="F-box" evidence="1">
    <location>
        <begin position="9"/>
        <end position="54"/>
    </location>
</feature>
<dbReference type="InterPro" id="IPR050648">
    <property type="entry name" value="F-box_LRR-repeat"/>
</dbReference>
<dbReference type="Gene3D" id="3.80.10.10">
    <property type="entry name" value="Ribonuclease Inhibitor"/>
    <property type="match status" value="1"/>
</dbReference>
<evidence type="ECO:0000313" key="2">
    <source>
        <dbReference type="EMBL" id="CDH48962.1"/>
    </source>
</evidence>
<dbReference type="Proteomes" id="UP000027586">
    <property type="component" value="Unassembled WGS sequence"/>
</dbReference>
<reference evidence="2" key="1">
    <citation type="submission" date="2013-08" db="EMBL/GenBank/DDBJ databases">
        <title>Gene expansion shapes genome architecture in the human pathogen Lichtheimia corymbifera: an evolutionary genomics analysis in the ancient terrestrial Mucorales (Mucoromycotina).</title>
        <authorList>
            <person name="Schwartze V.U."/>
            <person name="Winter S."/>
            <person name="Shelest E."/>
            <person name="Marcet-Houben M."/>
            <person name="Horn F."/>
            <person name="Wehner S."/>
            <person name="Hoffmann K."/>
            <person name="Riege K."/>
            <person name="Sammeth M."/>
            <person name="Nowrousian M."/>
            <person name="Valiante V."/>
            <person name="Linde J."/>
            <person name="Jacobsen I.D."/>
            <person name="Marz M."/>
            <person name="Brakhage A.A."/>
            <person name="Gabaldon T."/>
            <person name="Bocker S."/>
            <person name="Voigt K."/>
        </authorList>
    </citation>
    <scope>NUCLEOTIDE SEQUENCE [LARGE SCALE GENOMIC DNA]</scope>
    <source>
        <strain evidence="2">FSU 9682</strain>
    </source>
</reference>
<comment type="caution">
    <text evidence="2">The sequence shown here is derived from an EMBL/GenBank/DDBJ whole genome shotgun (WGS) entry which is preliminary data.</text>
</comment>
<dbReference type="InterPro" id="IPR032675">
    <property type="entry name" value="LRR_dom_sf"/>
</dbReference>
<dbReference type="SUPFAM" id="SSF52047">
    <property type="entry name" value="RNI-like"/>
    <property type="match status" value="1"/>
</dbReference>
<dbReference type="AlphaFoldDB" id="A0A068RH42"/>